<evidence type="ECO:0000259" key="4">
    <source>
        <dbReference type="PROSITE" id="PS50070"/>
    </source>
</evidence>
<feature type="domain" description="Kringle" evidence="4">
    <location>
        <begin position="13"/>
        <end position="95"/>
    </location>
</feature>
<evidence type="ECO:0000313" key="5">
    <source>
        <dbReference type="EMBL" id="KAH3774849.1"/>
    </source>
</evidence>
<keyword evidence="6" id="KW-1185">Reference proteome</keyword>
<dbReference type="InterPro" id="IPR013806">
    <property type="entry name" value="Kringle-like"/>
</dbReference>
<dbReference type="SUPFAM" id="SSF57440">
    <property type="entry name" value="Kringle-like"/>
    <property type="match status" value="1"/>
</dbReference>
<comment type="caution">
    <text evidence="3">Lacks conserved residue(s) required for the propagation of feature annotation.</text>
</comment>
<dbReference type="CDD" id="cd00108">
    <property type="entry name" value="KR"/>
    <property type="match status" value="1"/>
</dbReference>
<dbReference type="AlphaFoldDB" id="A0A9D4E6J8"/>
<dbReference type="Pfam" id="PF00051">
    <property type="entry name" value="Kringle"/>
    <property type="match status" value="1"/>
</dbReference>
<sequence>MCSASSTCWDGLNAVDYTGTISVTASGRTCQKWALDSPHAHTFHSGAPNFPNDNYSDITASNYCRDPDGSQGVSGPFCYTMDPSTPTEACSIPICSSKSFSVYLSFQLFC</sequence>
<keyword evidence="1 3" id="KW-0420">Kringle</keyword>
<comment type="caution">
    <text evidence="5">The sequence shown here is derived from an EMBL/GenBank/DDBJ whole genome shotgun (WGS) entry which is preliminary data.</text>
</comment>
<dbReference type="InterPro" id="IPR000001">
    <property type="entry name" value="Kringle"/>
</dbReference>
<protein>
    <recommendedName>
        <fullName evidence="4">Kringle domain-containing protein</fullName>
    </recommendedName>
</protein>
<dbReference type="PROSITE" id="PS50070">
    <property type="entry name" value="KRINGLE_2"/>
    <property type="match status" value="1"/>
</dbReference>
<dbReference type="PANTHER" id="PTHR24261:SF7">
    <property type="entry name" value="KRINGLE DOMAIN-CONTAINING PROTEIN"/>
    <property type="match status" value="1"/>
</dbReference>
<dbReference type="PRINTS" id="PR00018">
    <property type="entry name" value="KRINGLE"/>
</dbReference>
<dbReference type="Gene3D" id="2.40.20.10">
    <property type="entry name" value="Plasminogen Kringle 4"/>
    <property type="match status" value="1"/>
</dbReference>
<keyword evidence="2" id="KW-1015">Disulfide bond</keyword>
<accession>A0A9D4E6J8</accession>
<evidence type="ECO:0000256" key="1">
    <source>
        <dbReference type="ARBA" id="ARBA00022572"/>
    </source>
</evidence>
<dbReference type="SMART" id="SM00130">
    <property type="entry name" value="KR"/>
    <property type="match status" value="1"/>
</dbReference>
<dbReference type="InterPro" id="IPR038178">
    <property type="entry name" value="Kringle_sf"/>
</dbReference>
<proteinExistence type="predicted"/>
<organism evidence="5 6">
    <name type="scientific">Dreissena polymorpha</name>
    <name type="common">Zebra mussel</name>
    <name type="synonym">Mytilus polymorpha</name>
    <dbReference type="NCBI Taxonomy" id="45954"/>
    <lineage>
        <taxon>Eukaryota</taxon>
        <taxon>Metazoa</taxon>
        <taxon>Spiralia</taxon>
        <taxon>Lophotrochozoa</taxon>
        <taxon>Mollusca</taxon>
        <taxon>Bivalvia</taxon>
        <taxon>Autobranchia</taxon>
        <taxon>Heteroconchia</taxon>
        <taxon>Euheterodonta</taxon>
        <taxon>Imparidentia</taxon>
        <taxon>Neoheterodontei</taxon>
        <taxon>Myida</taxon>
        <taxon>Dreissenoidea</taxon>
        <taxon>Dreissenidae</taxon>
        <taxon>Dreissena</taxon>
    </lineage>
</organism>
<reference evidence="5" key="2">
    <citation type="submission" date="2020-11" db="EMBL/GenBank/DDBJ databases">
        <authorList>
            <person name="McCartney M.A."/>
            <person name="Auch B."/>
            <person name="Kono T."/>
            <person name="Mallez S."/>
            <person name="Becker A."/>
            <person name="Gohl D.M."/>
            <person name="Silverstein K.A.T."/>
            <person name="Koren S."/>
            <person name="Bechman K.B."/>
            <person name="Herman A."/>
            <person name="Abrahante J.E."/>
            <person name="Garbe J."/>
        </authorList>
    </citation>
    <scope>NUCLEOTIDE SEQUENCE</scope>
    <source>
        <strain evidence="5">Duluth1</strain>
        <tissue evidence="5">Whole animal</tissue>
    </source>
</reference>
<reference evidence="5" key="1">
    <citation type="journal article" date="2019" name="bioRxiv">
        <title>The Genome of the Zebra Mussel, Dreissena polymorpha: A Resource for Invasive Species Research.</title>
        <authorList>
            <person name="McCartney M.A."/>
            <person name="Auch B."/>
            <person name="Kono T."/>
            <person name="Mallez S."/>
            <person name="Zhang Y."/>
            <person name="Obille A."/>
            <person name="Becker A."/>
            <person name="Abrahante J.E."/>
            <person name="Garbe J."/>
            <person name="Badalamenti J.P."/>
            <person name="Herman A."/>
            <person name="Mangelson H."/>
            <person name="Liachko I."/>
            <person name="Sullivan S."/>
            <person name="Sone E.D."/>
            <person name="Koren S."/>
            <person name="Silverstein K.A.T."/>
            <person name="Beckman K.B."/>
            <person name="Gohl D.M."/>
        </authorList>
    </citation>
    <scope>NUCLEOTIDE SEQUENCE</scope>
    <source>
        <strain evidence="5">Duluth1</strain>
        <tissue evidence="5">Whole animal</tissue>
    </source>
</reference>
<dbReference type="InterPro" id="IPR050759">
    <property type="entry name" value="Serine_protease_kringle"/>
</dbReference>
<gene>
    <name evidence="5" type="ORF">DPMN_176242</name>
</gene>
<evidence type="ECO:0000256" key="3">
    <source>
        <dbReference type="PROSITE-ProRule" id="PRU00121"/>
    </source>
</evidence>
<dbReference type="PANTHER" id="PTHR24261">
    <property type="entry name" value="PLASMINOGEN-RELATED"/>
    <property type="match status" value="1"/>
</dbReference>
<evidence type="ECO:0000256" key="2">
    <source>
        <dbReference type="ARBA" id="ARBA00023157"/>
    </source>
</evidence>
<evidence type="ECO:0000313" key="6">
    <source>
        <dbReference type="Proteomes" id="UP000828390"/>
    </source>
</evidence>
<name>A0A9D4E6J8_DREPO</name>
<dbReference type="EMBL" id="JAIWYP010000009">
    <property type="protein sequence ID" value="KAH3774849.1"/>
    <property type="molecule type" value="Genomic_DNA"/>
</dbReference>
<dbReference type="Proteomes" id="UP000828390">
    <property type="component" value="Unassembled WGS sequence"/>
</dbReference>